<sequence>MNQRPGVEVVGLLGLSGGASCCSCVVTLTAANPKICSMDVLGSCGKSLKISSALKFRSIWKKNRSTSPLESVKPNIEEYRSVATVCRKVRKRATKRTDIWNNPVINRLPSENLPMTRAECEEMIKHKICSAGSMTQVGETLKTTNSLDLTTSYWTLSDTAVSVDNCYLYKSTVSTYFGKHKLVSGTGDMEHCDYQKGRCQLADLTFMIGSQ</sequence>
<dbReference type="AlphaFoldDB" id="A0A915DVH6"/>
<evidence type="ECO:0000313" key="2">
    <source>
        <dbReference type="WBParaSite" id="jg2339"/>
    </source>
</evidence>
<proteinExistence type="predicted"/>
<name>A0A915DVH6_9BILA</name>
<dbReference type="PROSITE" id="PS51257">
    <property type="entry name" value="PROKAR_LIPOPROTEIN"/>
    <property type="match status" value="1"/>
</dbReference>
<protein>
    <submittedName>
        <fullName evidence="2">Uncharacterized protein</fullName>
    </submittedName>
</protein>
<reference evidence="2" key="1">
    <citation type="submission" date="2022-11" db="UniProtKB">
        <authorList>
            <consortium name="WormBaseParasite"/>
        </authorList>
    </citation>
    <scope>IDENTIFICATION</scope>
</reference>
<keyword evidence="1" id="KW-1185">Reference proteome</keyword>
<accession>A0A915DVH6</accession>
<organism evidence="1 2">
    <name type="scientific">Ditylenchus dipsaci</name>
    <dbReference type="NCBI Taxonomy" id="166011"/>
    <lineage>
        <taxon>Eukaryota</taxon>
        <taxon>Metazoa</taxon>
        <taxon>Ecdysozoa</taxon>
        <taxon>Nematoda</taxon>
        <taxon>Chromadorea</taxon>
        <taxon>Rhabditida</taxon>
        <taxon>Tylenchina</taxon>
        <taxon>Tylenchomorpha</taxon>
        <taxon>Sphaerularioidea</taxon>
        <taxon>Anguinidae</taxon>
        <taxon>Anguininae</taxon>
        <taxon>Ditylenchus</taxon>
    </lineage>
</organism>
<dbReference type="Proteomes" id="UP000887574">
    <property type="component" value="Unplaced"/>
</dbReference>
<dbReference type="WBParaSite" id="jg2339">
    <property type="protein sequence ID" value="jg2339"/>
    <property type="gene ID" value="jg2339"/>
</dbReference>
<evidence type="ECO:0000313" key="1">
    <source>
        <dbReference type="Proteomes" id="UP000887574"/>
    </source>
</evidence>